<dbReference type="EMBL" id="UINC01043890">
    <property type="protein sequence ID" value="SVB48565.1"/>
    <property type="molecule type" value="Genomic_DNA"/>
</dbReference>
<evidence type="ECO:0000256" key="2">
    <source>
        <dbReference type="ARBA" id="ARBA00022730"/>
    </source>
</evidence>
<evidence type="ECO:0000256" key="3">
    <source>
        <dbReference type="ARBA" id="ARBA00022884"/>
    </source>
</evidence>
<keyword evidence="5" id="KW-0687">Ribonucleoprotein</keyword>
<dbReference type="Gene3D" id="2.40.50.140">
    <property type="entry name" value="Nucleic acid-binding proteins"/>
    <property type="match status" value="1"/>
</dbReference>
<sequence length="88" mass="10276">MGNKKTRTGDVISNKMDKTAIVSVTRQFKHRLYGKYIKRFKKYIAHDPENKAKIGSKVTIKEIRPLSKTKKWLITEIIENKNSELNNN</sequence>
<organism evidence="6">
    <name type="scientific">marine metagenome</name>
    <dbReference type="NCBI Taxonomy" id="408172"/>
    <lineage>
        <taxon>unclassified sequences</taxon>
        <taxon>metagenomes</taxon>
        <taxon>ecological metagenomes</taxon>
    </lineage>
</organism>
<dbReference type="SUPFAM" id="SSF50249">
    <property type="entry name" value="Nucleic acid-binding proteins"/>
    <property type="match status" value="1"/>
</dbReference>
<keyword evidence="3" id="KW-0694">RNA-binding</keyword>
<dbReference type="PANTHER" id="PTHR10744">
    <property type="entry name" value="40S RIBOSOMAL PROTEIN S11 FAMILY MEMBER"/>
    <property type="match status" value="1"/>
</dbReference>
<evidence type="ECO:0000256" key="4">
    <source>
        <dbReference type="ARBA" id="ARBA00022980"/>
    </source>
</evidence>
<dbReference type="GO" id="GO:0022627">
    <property type="term" value="C:cytosolic small ribosomal subunit"/>
    <property type="evidence" value="ECO:0007669"/>
    <property type="project" value="TreeGrafter"/>
</dbReference>
<dbReference type="PANTHER" id="PTHR10744:SF1">
    <property type="entry name" value="SMALL RIBOSOMAL SUBUNIT PROTEIN US17M"/>
    <property type="match status" value="1"/>
</dbReference>
<dbReference type="InterPro" id="IPR000266">
    <property type="entry name" value="Ribosomal_uS17"/>
</dbReference>
<name>A0A382EDJ7_9ZZZZ</name>
<keyword evidence="4" id="KW-0689">Ribosomal protein</keyword>
<evidence type="ECO:0000256" key="1">
    <source>
        <dbReference type="ARBA" id="ARBA00010254"/>
    </source>
</evidence>
<comment type="similarity">
    <text evidence="1">Belongs to the universal ribosomal protein uS17 family.</text>
</comment>
<dbReference type="InterPro" id="IPR019984">
    <property type="entry name" value="Ribosomal_uS17_bact/chlr"/>
</dbReference>
<dbReference type="Pfam" id="PF00366">
    <property type="entry name" value="Ribosomal_S17"/>
    <property type="match status" value="1"/>
</dbReference>
<reference evidence="6" key="1">
    <citation type="submission" date="2018-05" db="EMBL/GenBank/DDBJ databases">
        <authorList>
            <person name="Lanie J.A."/>
            <person name="Ng W.-L."/>
            <person name="Kazmierczak K.M."/>
            <person name="Andrzejewski T.M."/>
            <person name="Davidsen T.M."/>
            <person name="Wayne K.J."/>
            <person name="Tettelin H."/>
            <person name="Glass J.I."/>
            <person name="Rusch D."/>
            <person name="Podicherti R."/>
            <person name="Tsui H.-C.T."/>
            <person name="Winkler M.E."/>
        </authorList>
    </citation>
    <scope>NUCLEOTIDE SEQUENCE</scope>
</reference>
<evidence type="ECO:0000256" key="5">
    <source>
        <dbReference type="ARBA" id="ARBA00023274"/>
    </source>
</evidence>
<dbReference type="InterPro" id="IPR012340">
    <property type="entry name" value="NA-bd_OB-fold"/>
</dbReference>
<protein>
    <recommendedName>
        <fullName evidence="7">30S ribosomal protein S17</fullName>
    </recommendedName>
</protein>
<dbReference type="AlphaFoldDB" id="A0A382EDJ7"/>
<dbReference type="HAMAP" id="MF_01345_B">
    <property type="entry name" value="Ribosomal_uS17_B"/>
    <property type="match status" value="1"/>
</dbReference>
<evidence type="ECO:0008006" key="7">
    <source>
        <dbReference type="Google" id="ProtNLM"/>
    </source>
</evidence>
<dbReference type="GO" id="GO:0019843">
    <property type="term" value="F:rRNA binding"/>
    <property type="evidence" value="ECO:0007669"/>
    <property type="project" value="UniProtKB-KW"/>
</dbReference>
<gene>
    <name evidence="6" type="ORF">METZ01_LOCUS201419</name>
</gene>
<dbReference type="GO" id="GO:0006412">
    <property type="term" value="P:translation"/>
    <property type="evidence" value="ECO:0007669"/>
    <property type="project" value="InterPro"/>
</dbReference>
<accession>A0A382EDJ7</accession>
<dbReference type="GO" id="GO:0003735">
    <property type="term" value="F:structural constituent of ribosome"/>
    <property type="evidence" value="ECO:0007669"/>
    <property type="project" value="InterPro"/>
</dbReference>
<evidence type="ECO:0000313" key="6">
    <source>
        <dbReference type="EMBL" id="SVB48565.1"/>
    </source>
</evidence>
<dbReference type="NCBIfam" id="NF004123">
    <property type="entry name" value="PRK05610.1"/>
    <property type="match status" value="1"/>
</dbReference>
<keyword evidence="2" id="KW-0699">rRNA-binding</keyword>
<dbReference type="CDD" id="cd00364">
    <property type="entry name" value="Ribosomal_uS17"/>
    <property type="match status" value="1"/>
</dbReference>
<proteinExistence type="inferred from homology"/>
<dbReference type="PRINTS" id="PR00973">
    <property type="entry name" value="RIBOSOMALS17"/>
</dbReference>
<dbReference type="NCBIfam" id="TIGR03635">
    <property type="entry name" value="uS17_bact"/>
    <property type="match status" value="1"/>
</dbReference>